<protein>
    <submittedName>
        <fullName evidence="2">DsbA family protein</fullName>
    </submittedName>
</protein>
<gene>
    <name evidence="2" type="ORF">DU500_02225</name>
</gene>
<dbReference type="PANTHER" id="PTHR13887:SF54">
    <property type="entry name" value="DSBA FAMILY PROTEIN"/>
    <property type="match status" value="1"/>
</dbReference>
<feature type="domain" description="HTH iclR-type" evidence="1">
    <location>
        <begin position="232"/>
        <end position="274"/>
    </location>
</feature>
<keyword evidence="3" id="KW-1185">Reference proteome</keyword>
<dbReference type="SUPFAM" id="SSF46785">
    <property type="entry name" value="Winged helix' DNA-binding domain"/>
    <property type="match status" value="1"/>
</dbReference>
<dbReference type="SUPFAM" id="SSF52833">
    <property type="entry name" value="Thioredoxin-like"/>
    <property type="match status" value="1"/>
</dbReference>
<evidence type="ECO:0000313" key="3">
    <source>
        <dbReference type="Proteomes" id="UP000253273"/>
    </source>
</evidence>
<dbReference type="Gene3D" id="3.40.30.10">
    <property type="entry name" value="Glutaredoxin"/>
    <property type="match status" value="1"/>
</dbReference>
<dbReference type="GO" id="GO:0006355">
    <property type="term" value="P:regulation of DNA-templated transcription"/>
    <property type="evidence" value="ECO:0007669"/>
    <property type="project" value="InterPro"/>
</dbReference>
<dbReference type="InterPro" id="IPR005471">
    <property type="entry name" value="Tscrpt_reg_IclR_N"/>
</dbReference>
<dbReference type="GO" id="GO:0003677">
    <property type="term" value="F:DNA binding"/>
    <property type="evidence" value="ECO:0007669"/>
    <property type="project" value="InterPro"/>
</dbReference>
<sequence>MYVDGVVVPMATADATVTVTQFTDPMCTWCWGSEPILRHLRTAYGDRLDVRFVMGGLIEDFETFYDAANDIADSGDVAPHWLEASERHGMPVDTAIFETDPAQSTYPASVAFAAARQQDRALGHRYLRRLREAYATEVRNVNRRDEQIRLAEAVGLDVDAFTTALSDGSAREAFEADLARTRRADVRAFPTYRIAGLEGERRLAGFQPFADLSDAVETVAPSLSPSSPPPIRTFVDHHAPLATQEVAEVYGMDRAAARQALATLADDGAVRRDPRGNGFFWQATGGAD</sequence>
<dbReference type="Pfam" id="PF09339">
    <property type="entry name" value="HTH_IclR"/>
    <property type="match status" value="1"/>
</dbReference>
<evidence type="ECO:0000313" key="2">
    <source>
        <dbReference type="EMBL" id="AXG05339.1"/>
    </source>
</evidence>
<evidence type="ECO:0000259" key="1">
    <source>
        <dbReference type="Pfam" id="PF09339"/>
    </source>
</evidence>
<dbReference type="AlphaFoldDB" id="A0A345DZG7"/>
<dbReference type="Pfam" id="PF13743">
    <property type="entry name" value="Thioredoxin_5"/>
    <property type="match status" value="1"/>
</dbReference>
<dbReference type="InterPro" id="IPR036249">
    <property type="entry name" value="Thioredoxin-like_sf"/>
</dbReference>
<dbReference type="CDD" id="cd03025">
    <property type="entry name" value="DsbA_FrnE_like"/>
    <property type="match status" value="1"/>
</dbReference>
<dbReference type="KEGG" id="haj:DU500_02225"/>
<dbReference type="EMBL" id="CP031150">
    <property type="protein sequence ID" value="AXG05339.1"/>
    <property type="molecule type" value="Genomic_DNA"/>
</dbReference>
<dbReference type="PANTHER" id="PTHR13887">
    <property type="entry name" value="GLUTATHIONE S-TRANSFERASE KAPPA"/>
    <property type="match status" value="1"/>
</dbReference>
<organism evidence="2 3">
    <name type="scientific">Haloplanus rubicundus</name>
    <dbReference type="NCBI Taxonomy" id="1547898"/>
    <lineage>
        <taxon>Archaea</taxon>
        <taxon>Methanobacteriati</taxon>
        <taxon>Methanobacteriota</taxon>
        <taxon>Stenosarchaea group</taxon>
        <taxon>Halobacteria</taxon>
        <taxon>Halobacteriales</taxon>
        <taxon>Haloferacaceae</taxon>
        <taxon>Haloplanus</taxon>
    </lineage>
</organism>
<reference evidence="2 3" key="1">
    <citation type="submission" date="2018-07" db="EMBL/GenBank/DDBJ databases">
        <title>Genome sequences of Haloplanus sp. CBA1113.</title>
        <authorList>
            <person name="Kim Y.B."/>
            <person name="Roh S.W."/>
        </authorList>
    </citation>
    <scope>NUCLEOTIDE SEQUENCE [LARGE SCALE GENOMIC DNA]</scope>
    <source>
        <strain evidence="2 3">CBA1113</strain>
    </source>
</reference>
<dbReference type="Proteomes" id="UP000253273">
    <property type="component" value="Chromosome"/>
</dbReference>
<proteinExistence type="predicted"/>
<accession>A0A345DZG7</accession>
<dbReference type="InterPro" id="IPR036388">
    <property type="entry name" value="WH-like_DNA-bd_sf"/>
</dbReference>
<dbReference type="InterPro" id="IPR036390">
    <property type="entry name" value="WH_DNA-bd_sf"/>
</dbReference>
<name>A0A345DZG7_9EURY</name>
<dbReference type="Gene3D" id="1.10.10.10">
    <property type="entry name" value="Winged helix-like DNA-binding domain superfamily/Winged helix DNA-binding domain"/>
    <property type="match status" value="1"/>
</dbReference>